<protein>
    <recommendedName>
        <fullName evidence="3">FXSXX-COOH protein</fullName>
    </recommendedName>
</protein>
<keyword evidence="2" id="KW-1185">Reference proteome</keyword>
<dbReference type="EMBL" id="BOMI01000059">
    <property type="protein sequence ID" value="GID74460.1"/>
    <property type="molecule type" value="Genomic_DNA"/>
</dbReference>
<sequence>MDADPAENGSPLVDVSGIPFDELVGSTNEALARALRSVTQDATDTTTILAAFQNFAPDDPAPL</sequence>
<evidence type="ECO:0008006" key="3">
    <source>
        <dbReference type="Google" id="ProtNLM"/>
    </source>
</evidence>
<gene>
    <name evidence="1" type="ORF">Ade02nite_31010</name>
</gene>
<accession>A0ABQ3Y3K5</accession>
<dbReference type="RefSeq" id="WP_203762831.1">
    <property type="nucleotide sequence ID" value="NZ_BAAABO010000006.1"/>
</dbReference>
<evidence type="ECO:0000313" key="2">
    <source>
        <dbReference type="Proteomes" id="UP000609879"/>
    </source>
</evidence>
<dbReference type="InterPro" id="IPR026334">
    <property type="entry name" value="FxSxx-COOH"/>
</dbReference>
<dbReference type="Proteomes" id="UP000609879">
    <property type="component" value="Unassembled WGS sequence"/>
</dbReference>
<reference evidence="1 2" key="1">
    <citation type="submission" date="2021-01" db="EMBL/GenBank/DDBJ databases">
        <title>Whole genome shotgun sequence of Actinoplanes deccanensis NBRC 13994.</title>
        <authorList>
            <person name="Komaki H."/>
            <person name="Tamura T."/>
        </authorList>
    </citation>
    <scope>NUCLEOTIDE SEQUENCE [LARGE SCALE GENOMIC DNA]</scope>
    <source>
        <strain evidence="1 2">NBRC 13994</strain>
    </source>
</reference>
<evidence type="ECO:0000313" key="1">
    <source>
        <dbReference type="EMBL" id="GID74460.1"/>
    </source>
</evidence>
<proteinExistence type="predicted"/>
<organism evidence="1 2">
    <name type="scientific">Paractinoplanes deccanensis</name>
    <dbReference type="NCBI Taxonomy" id="113561"/>
    <lineage>
        <taxon>Bacteria</taxon>
        <taxon>Bacillati</taxon>
        <taxon>Actinomycetota</taxon>
        <taxon>Actinomycetes</taxon>
        <taxon>Micromonosporales</taxon>
        <taxon>Micromonosporaceae</taxon>
        <taxon>Paractinoplanes</taxon>
    </lineage>
</organism>
<comment type="caution">
    <text evidence="1">The sequence shown here is derived from an EMBL/GenBank/DDBJ whole genome shotgun (WGS) entry which is preliminary data.</text>
</comment>
<dbReference type="NCBIfam" id="TIGR04268">
    <property type="entry name" value="FxSxx-COOH"/>
    <property type="match status" value="1"/>
</dbReference>
<name>A0ABQ3Y3K5_9ACTN</name>